<gene>
    <name evidence="4" type="ORF">SAMN05421780_10560</name>
</gene>
<feature type="region of interest" description="Disordered" evidence="1">
    <location>
        <begin position="31"/>
        <end position="57"/>
    </location>
</feature>
<dbReference type="STRING" id="927664.SAMN05421780_10560"/>
<dbReference type="InterPro" id="IPR025665">
    <property type="entry name" value="Beta-barrel_OMP_2"/>
</dbReference>
<proteinExistence type="predicted"/>
<dbReference type="EMBL" id="FOLE01000005">
    <property type="protein sequence ID" value="SFC38617.1"/>
    <property type="molecule type" value="Genomic_DNA"/>
</dbReference>
<name>A0A1I1IQQ4_9BACT</name>
<protein>
    <submittedName>
        <fullName evidence="4">Outer membrane protein beta-barrel domain-containing protein</fullName>
    </submittedName>
</protein>
<evidence type="ECO:0000256" key="2">
    <source>
        <dbReference type="SAM" id="SignalP"/>
    </source>
</evidence>
<evidence type="ECO:0000256" key="1">
    <source>
        <dbReference type="SAM" id="MobiDB-lite"/>
    </source>
</evidence>
<feature type="chain" id="PRO_5011589019" evidence="2">
    <location>
        <begin position="23"/>
        <end position="270"/>
    </location>
</feature>
<sequence length="270" mass="30053">MKSHLKHVLFLLLSGLAQQVFAQNDIYYTPPPKPTAPPVQQEPVKTQDEYRPTTQKSNAFGEHKTKVYLGSVLGVGSYSMSIDPAPSGVTYKNFGSFRGGANLFIKRDGNRFSYQVGLLFNNKKSGFEYNYHNQADSVVSDKYDFYYVGVPLMLSYSLVDTRSFNLYLSAGLEYNILASAKEKVTPSWDKDDVTYVYDIKKTTKSSELAFIYSLGADARLTDKLSWVASVNLINGASNINNGFFQYVGGATPNISNSGFNISTGLLFRIY</sequence>
<dbReference type="AlphaFoldDB" id="A0A1I1IQQ4"/>
<dbReference type="SUPFAM" id="SSF56925">
    <property type="entry name" value="OMPA-like"/>
    <property type="match status" value="1"/>
</dbReference>
<keyword evidence="2" id="KW-0732">Signal</keyword>
<reference evidence="4 5" key="1">
    <citation type="submission" date="2016-10" db="EMBL/GenBank/DDBJ databases">
        <authorList>
            <person name="de Groot N.N."/>
        </authorList>
    </citation>
    <scope>NUCLEOTIDE SEQUENCE [LARGE SCALE GENOMIC DNA]</scope>
    <source>
        <strain evidence="4 5">DSM 6793</strain>
    </source>
</reference>
<feature type="signal peptide" evidence="2">
    <location>
        <begin position="1"/>
        <end position="22"/>
    </location>
</feature>
<evidence type="ECO:0000259" key="3">
    <source>
        <dbReference type="Pfam" id="PF13568"/>
    </source>
</evidence>
<dbReference type="RefSeq" id="WP_091511501.1">
    <property type="nucleotide sequence ID" value="NZ_FOLE01000005.1"/>
</dbReference>
<dbReference type="Pfam" id="PF13568">
    <property type="entry name" value="OMP_b-brl_2"/>
    <property type="match status" value="1"/>
</dbReference>
<feature type="domain" description="Outer membrane protein beta-barrel" evidence="3">
    <location>
        <begin position="91"/>
        <end position="196"/>
    </location>
</feature>
<organism evidence="4 5">
    <name type="scientific">Flexibacter flexilis DSM 6793</name>
    <dbReference type="NCBI Taxonomy" id="927664"/>
    <lineage>
        <taxon>Bacteria</taxon>
        <taxon>Pseudomonadati</taxon>
        <taxon>Bacteroidota</taxon>
        <taxon>Cytophagia</taxon>
        <taxon>Cytophagales</taxon>
        <taxon>Flexibacteraceae</taxon>
        <taxon>Flexibacter</taxon>
    </lineage>
</organism>
<dbReference type="OrthoDB" id="1150526at2"/>
<keyword evidence="5" id="KW-1185">Reference proteome</keyword>
<dbReference type="Proteomes" id="UP000199514">
    <property type="component" value="Unassembled WGS sequence"/>
</dbReference>
<evidence type="ECO:0000313" key="5">
    <source>
        <dbReference type="Proteomes" id="UP000199514"/>
    </source>
</evidence>
<dbReference type="InterPro" id="IPR011250">
    <property type="entry name" value="OMP/PagP_B-barrel"/>
</dbReference>
<accession>A0A1I1IQQ4</accession>
<evidence type="ECO:0000313" key="4">
    <source>
        <dbReference type="EMBL" id="SFC38617.1"/>
    </source>
</evidence>